<accession>A0A0L7QV21</accession>
<name>A0A0L7QV21_9HYME</name>
<evidence type="ECO:0000313" key="1">
    <source>
        <dbReference type="EMBL" id="KOC62507.1"/>
    </source>
</evidence>
<dbReference type="GO" id="GO:0044547">
    <property type="term" value="F:DNA topoisomerase binding"/>
    <property type="evidence" value="ECO:0007669"/>
    <property type="project" value="TreeGrafter"/>
</dbReference>
<keyword evidence="2" id="KW-1185">Reference proteome</keyword>
<keyword evidence="1" id="KW-0808">Transferase</keyword>
<dbReference type="PANTHER" id="PTHR46060:SF2">
    <property type="entry name" value="HISTONE-LYSINE N-METHYLTRANSFERASE SETMAR"/>
    <property type="match status" value="1"/>
</dbReference>
<dbReference type="GO" id="GO:0015074">
    <property type="term" value="P:DNA integration"/>
    <property type="evidence" value="ECO:0007669"/>
    <property type="project" value="TreeGrafter"/>
</dbReference>
<dbReference type="Proteomes" id="UP000053825">
    <property type="component" value="Unassembled WGS sequence"/>
</dbReference>
<dbReference type="GO" id="GO:0000014">
    <property type="term" value="F:single-stranded DNA endodeoxyribonuclease activity"/>
    <property type="evidence" value="ECO:0007669"/>
    <property type="project" value="TreeGrafter"/>
</dbReference>
<dbReference type="GO" id="GO:0005634">
    <property type="term" value="C:nucleus"/>
    <property type="evidence" value="ECO:0007669"/>
    <property type="project" value="TreeGrafter"/>
</dbReference>
<dbReference type="GO" id="GO:0003690">
    <property type="term" value="F:double-stranded DNA binding"/>
    <property type="evidence" value="ECO:0007669"/>
    <property type="project" value="TreeGrafter"/>
</dbReference>
<dbReference type="GO" id="GO:0003697">
    <property type="term" value="F:single-stranded DNA binding"/>
    <property type="evidence" value="ECO:0007669"/>
    <property type="project" value="TreeGrafter"/>
</dbReference>
<evidence type="ECO:0000313" key="2">
    <source>
        <dbReference type="Proteomes" id="UP000053825"/>
    </source>
</evidence>
<dbReference type="GO" id="GO:0044774">
    <property type="term" value="P:mitotic DNA integrity checkpoint signaling"/>
    <property type="evidence" value="ECO:0007669"/>
    <property type="project" value="TreeGrafter"/>
</dbReference>
<feature type="non-terminal residue" evidence="1">
    <location>
        <position position="1"/>
    </location>
</feature>
<sequence length="64" mass="7597">PTDYHFFNHLDHFCSEKTFTNQANIENTIKEFIDTRTPTFYENGIKKLVTRLQKCVDCNGSYFD</sequence>
<gene>
    <name evidence="1" type="ORF">WH47_04167</name>
</gene>
<dbReference type="InterPro" id="IPR052709">
    <property type="entry name" value="Transposase-MT_Hybrid"/>
</dbReference>
<protein>
    <submittedName>
        <fullName evidence="1">Histone-lysine N-methyltransferase SETMAR</fullName>
    </submittedName>
</protein>
<dbReference type="InterPro" id="IPR036397">
    <property type="entry name" value="RNaseH_sf"/>
</dbReference>
<dbReference type="GO" id="GO:0006303">
    <property type="term" value="P:double-strand break repair via nonhomologous end joining"/>
    <property type="evidence" value="ECO:0007669"/>
    <property type="project" value="TreeGrafter"/>
</dbReference>
<dbReference type="GO" id="GO:0046975">
    <property type="term" value="F:histone H3K36 methyltransferase activity"/>
    <property type="evidence" value="ECO:0007669"/>
    <property type="project" value="TreeGrafter"/>
</dbReference>
<dbReference type="Gene3D" id="3.30.420.10">
    <property type="entry name" value="Ribonuclease H-like superfamily/Ribonuclease H"/>
    <property type="match status" value="1"/>
</dbReference>
<proteinExistence type="predicted"/>
<dbReference type="GO" id="GO:0000729">
    <property type="term" value="P:DNA double-strand break processing"/>
    <property type="evidence" value="ECO:0007669"/>
    <property type="project" value="TreeGrafter"/>
</dbReference>
<dbReference type="GO" id="GO:0000793">
    <property type="term" value="C:condensed chromosome"/>
    <property type="evidence" value="ECO:0007669"/>
    <property type="project" value="TreeGrafter"/>
</dbReference>
<dbReference type="GO" id="GO:0035861">
    <property type="term" value="C:site of double-strand break"/>
    <property type="evidence" value="ECO:0007669"/>
    <property type="project" value="TreeGrafter"/>
</dbReference>
<dbReference type="GO" id="GO:0031297">
    <property type="term" value="P:replication fork processing"/>
    <property type="evidence" value="ECO:0007669"/>
    <property type="project" value="TreeGrafter"/>
</dbReference>
<dbReference type="PANTHER" id="PTHR46060">
    <property type="entry name" value="MARINER MOS1 TRANSPOSASE-LIKE PROTEIN"/>
    <property type="match status" value="1"/>
</dbReference>
<dbReference type="AlphaFoldDB" id="A0A0L7QV21"/>
<keyword evidence="1" id="KW-0489">Methyltransferase</keyword>
<dbReference type="EMBL" id="KQ414727">
    <property type="protein sequence ID" value="KOC62507.1"/>
    <property type="molecule type" value="Genomic_DNA"/>
</dbReference>
<organism evidence="1 2">
    <name type="scientific">Habropoda laboriosa</name>
    <dbReference type="NCBI Taxonomy" id="597456"/>
    <lineage>
        <taxon>Eukaryota</taxon>
        <taxon>Metazoa</taxon>
        <taxon>Ecdysozoa</taxon>
        <taxon>Arthropoda</taxon>
        <taxon>Hexapoda</taxon>
        <taxon>Insecta</taxon>
        <taxon>Pterygota</taxon>
        <taxon>Neoptera</taxon>
        <taxon>Endopterygota</taxon>
        <taxon>Hymenoptera</taxon>
        <taxon>Apocrita</taxon>
        <taxon>Aculeata</taxon>
        <taxon>Apoidea</taxon>
        <taxon>Anthophila</taxon>
        <taxon>Apidae</taxon>
        <taxon>Habropoda</taxon>
    </lineage>
</organism>
<reference evidence="1 2" key="1">
    <citation type="submission" date="2015-07" db="EMBL/GenBank/DDBJ databases">
        <title>The genome of Habropoda laboriosa.</title>
        <authorList>
            <person name="Pan H."/>
            <person name="Kapheim K."/>
        </authorList>
    </citation>
    <scope>NUCLEOTIDE SEQUENCE [LARGE SCALE GENOMIC DNA]</scope>
    <source>
        <strain evidence="1">0110345459</strain>
    </source>
</reference>
<dbReference type="GO" id="GO:0032259">
    <property type="term" value="P:methylation"/>
    <property type="evidence" value="ECO:0007669"/>
    <property type="project" value="UniProtKB-KW"/>
</dbReference>
<dbReference type="GO" id="GO:0042800">
    <property type="term" value="F:histone H3K4 methyltransferase activity"/>
    <property type="evidence" value="ECO:0007669"/>
    <property type="project" value="TreeGrafter"/>
</dbReference>
<dbReference type="STRING" id="597456.A0A0L7QV21"/>